<reference evidence="6 7" key="1">
    <citation type="submission" date="2019-03" db="EMBL/GenBank/DDBJ databases">
        <title>Genomic Encyclopedia of Type Strains, Phase IV (KMG-IV): sequencing the most valuable type-strain genomes for metagenomic binning, comparative biology and taxonomic classification.</title>
        <authorList>
            <person name="Goeker M."/>
        </authorList>
    </citation>
    <scope>NUCLEOTIDE SEQUENCE [LARGE SCALE GENOMIC DNA]</scope>
    <source>
        <strain evidence="6 7">DSM 19610</strain>
    </source>
</reference>
<organism evidence="6 7">
    <name type="scientific">Thiogranum longum</name>
    <dbReference type="NCBI Taxonomy" id="1537524"/>
    <lineage>
        <taxon>Bacteria</taxon>
        <taxon>Pseudomonadati</taxon>
        <taxon>Pseudomonadota</taxon>
        <taxon>Gammaproteobacteria</taxon>
        <taxon>Chromatiales</taxon>
        <taxon>Ectothiorhodospiraceae</taxon>
        <taxon>Thiogranum</taxon>
    </lineage>
</organism>
<feature type="transmembrane region" description="Helical" evidence="5">
    <location>
        <begin position="50"/>
        <end position="75"/>
    </location>
</feature>
<keyword evidence="7" id="KW-1185">Reference proteome</keyword>
<evidence type="ECO:0000256" key="4">
    <source>
        <dbReference type="ARBA" id="ARBA00023136"/>
    </source>
</evidence>
<evidence type="ECO:0000256" key="2">
    <source>
        <dbReference type="ARBA" id="ARBA00022692"/>
    </source>
</evidence>
<dbReference type="AlphaFoldDB" id="A0A4R1HAI8"/>
<evidence type="ECO:0000256" key="5">
    <source>
        <dbReference type="SAM" id="Phobius"/>
    </source>
</evidence>
<sequence>MDSNRGKSLAIQAEALYLVNLMLAPGLAFFLLLGLYWLNRGKADALAVNHLSQTVGVSVTGGALIILAFGIFLYTGGMESGYTLMTIVLYFTFIHSSLIFMGVLGLVKAMAGEHYVYPLIGRFFRA</sequence>
<keyword evidence="2 5" id="KW-0812">Transmembrane</keyword>
<keyword evidence="4 5" id="KW-0472">Membrane</keyword>
<name>A0A4R1HAI8_9GAMM</name>
<dbReference type="EMBL" id="SMFX01000001">
    <property type="protein sequence ID" value="TCK17591.1"/>
    <property type="molecule type" value="Genomic_DNA"/>
</dbReference>
<dbReference type="Pfam" id="PF09685">
    <property type="entry name" value="MamF_MmsF"/>
    <property type="match status" value="1"/>
</dbReference>
<dbReference type="Proteomes" id="UP000295707">
    <property type="component" value="Unassembled WGS sequence"/>
</dbReference>
<gene>
    <name evidence="6" type="ORF">DFR30_0825</name>
</gene>
<comment type="caution">
    <text evidence="6">The sequence shown here is derived from an EMBL/GenBank/DDBJ whole genome shotgun (WGS) entry which is preliminary data.</text>
</comment>
<comment type="subcellular location">
    <subcellularLocation>
        <location evidence="1">Membrane</location>
        <topology evidence="1">Multi-pass membrane protein</topology>
    </subcellularLocation>
</comment>
<protein>
    <recommendedName>
        <fullName evidence="8">Tic20 family protein</fullName>
    </recommendedName>
</protein>
<keyword evidence="3 5" id="KW-1133">Transmembrane helix</keyword>
<evidence type="ECO:0000313" key="7">
    <source>
        <dbReference type="Proteomes" id="UP000295707"/>
    </source>
</evidence>
<accession>A0A4R1HAI8</accession>
<dbReference type="RefSeq" id="WP_132971456.1">
    <property type="nucleotide sequence ID" value="NZ_SMFX01000001.1"/>
</dbReference>
<dbReference type="OrthoDB" id="8778085at2"/>
<feature type="transmembrane region" description="Helical" evidence="5">
    <location>
        <begin position="15"/>
        <end position="38"/>
    </location>
</feature>
<evidence type="ECO:0008006" key="8">
    <source>
        <dbReference type="Google" id="ProtNLM"/>
    </source>
</evidence>
<evidence type="ECO:0000313" key="6">
    <source>
        <dbReference type="EMBL" id="TCK17591.1"/>
    </source>
</evidence>
<dbReference type="InterPro" id="IPR019109">
    <property type="entry name" value="MamF_MmsF"/>
</dbReference>
<evidence type="ECO:0000256" key="1">
    <source>
        <dbReference type="ARBA" id="ARBA00004141"/>
    </source>
</evidence>
<feature type="transmembrane region" description="Helical" evidence="5">
    <location>
        <begin position="87"/>
        <end position="107"/>
    </location>
</feature>
<proteinExistence type="predicted"/>
<evidence type="ECO:0000256" key="3">
    <source>
        <dbReference type="ARBA" id="ARBA00022989"/>
    </source>
</evidence>